<organism evidence="9 10">
    <name type="scientific">Paramecium tetraurelia</name>
    <dbReference type="NCBI Taxonomy" id="5888"/>
    <lineage>
        <taxon>Eukaryota</taxon>
        <taxon>Sar</taxon>
        <taxon>Alveolata</taxon>
        <taxon>Ciliophora</taxon>
        <taxon>Intramacronucleata</taxon>
        <taxon>Oligohymenophorea</taxon>
        <taxon>Peniculida</taxon>
        <taxon>Parameciidae</taxon>
        <taxon>Paramecium</taxon>
    </lineage>
</organism>
<keyword evidence="7" id="KW-0949">S-adenosyl-L-methionine</keyword>
<evidence type="ECO:0000256" key="2">
    <source>
        <dbReference type="ARBA" id="ARBA00005369"/>
    </source>
</evidence>
<accession>A0DZC0</accession>
<dbReference type="EC" id="2.1.1.77" evidence="3"/>
<gene>
    <name evidence="9" type="ORF">GSPATT00003356001</name>
</gene>
<evidence type="ECO:0000256" key="1">
    <source>
        <dbReference type="ARBA" id="ARBA00004496"/>
    </source>
</evidence>
<evidence type="ECO:0000256" key="3">
    <source>
        <dbReference type="ARBA" id="ARBA00011890"/>
    </source>
</evidence>
<feature type="transmembrane region" description="Helical" evidence="8">
    <location>
        <begin position="950"/>
        <end position="972"/>
    </location>
</feature>
<name>A0DZC0_PARTE</name>
<comment type="subcellular location">
    <subcellularLocation>
        <location evidence="1">Cytoplasm</location>
    </subcellularLocation>
</comment>
<evidence type="ECO:0000313" key="9">
    <source>
        <dbReference type="EMBL" id="CAK88387.1"/>
    </source>
</evidence>
<dbReference type="PANTHER" id="PTHR11579">
    <property type="entry name" value="PROTEIN-L-ISOASPARTATE O-METHYLTRANSFERASE"/>
    <property type="match status" value="1"/>
</dbReference>
<dbReference type="Proteomes" id="UP000000600">
    <property type="component" value="Unassembled WGS sequence"/>
</dbReference>
<feature type="transmembrane region" description="Helical" evidence="8">
    <location>
        <begin position="979"/>
        <end position="997"/>
    </location>
</feature>
<dbReference type="InterPro" id="IPR032675">
    <property type="entry name" value="LRR_dom_sf"/>
</dbReference>
<dbReference type="GeneID" id="5041569"/>
<comment type="similarity">
    <text evidence="2">Belongs to the methyltransferase superfamily. L-isoaspartyl/D-aspartyl protein methyltransferase family.</text>
</comment>
<dbReference type="InParanoid" id="A0DZC0"/>
<sequence length="1724" mass="202977">MRHIQLGMKRKRCIQIQRQLKQINLIMQDDQKLYSIIFPDSNLQSVNQVPFFIRDYEINRKQIYCSAYSNELLVLGHYSNQNCISIVDVVTRNYIIQYTNLNNQGCIVTAVAIGYYNNYILVGTQKGRLEMYQLCNSIKQYDILKQIEIIKFSETQIQNIFLTNGDLAIVIDLSSIKCFYINQLTQSVQKQPKEVSNKYQLLQQDIETITEKFVVGISASSYCHETNQLVISLGDSSMVVYTFIGEDINSNLRTAKVYVIEPFEIINKLTISNDGRLLAVAQCRMVNGLEYKISIVDLNRKGKVIKKYQFYDGAEVFDMKFFPIQNKLYVVVNTGQIFIVDIDQINDERLYLQNLSDVTKQIYPLSHYQEFPNLLQISENGLIQIISYDTQKIDHLVQMPFLYFIELKLQEMFNYKPLLQQYFQSSFYIGFSGIDKKTQSVQQIMLNGEQYFEPLYDGILKMSEFREFYKAEFQERLRHRRKKYELRIQILAWSLNSVKQNLLPQSFGMGIPQQIDLKKNESEKQEIRKQSKQKKKKQFMKIEQFFDTAQDTDNKMFLYLSDLADAYLRQYNDLKLSDDRYLVISKLLQNLQYQNLTMLLLGNCSLLFDVKLPFKEYIIDLINKVDRLSYLDLSNNKITFEDIKKITRLTQLKYLDLSSNYLGNQTKKPMMKQKMRYQNLEMANDDEQQLIPEDDYSFYRLLFQKIPIVNLRNNQFTDEEGCKLLRTLENNEDLRVLDISGNLLFKEQTRNQLEMLIKNKNLIMKNTQTLIIEFSEELSESTMKQFTKQIIEKFTLQLSEEQKLVKNSDVEAFEQQVQEEIPMNFYLYIVNSNQNYYWDQSLLQLYERQDEGQVDEIKTCFCAFFMIYVKMCVDLYQNIQANFVECLKQCFCSIYFVQKYLLCCYCVFLQSNYGSFITHLLGIKTADYEYNNKKDDLKKHLENSKYPLNILFWINFLAFYFICVFVPVYFVLACSGHQWTGHFIYCGYAFLVCLLEIRLAKTCIDHEITHAEFSNGPYWKRANSKDLFLSQMAKFDVYSDICFITTVMTCGDNTAIGYCAIAIMALTLSTTMFHILSLLLSRQDGDENYIDYLCNYCSFVEIHLVGSLLEKWTIQNTTNFLWMKGIPNRVYAATFRTFAEDLPQFLLQVIYLFLNPNKKSIEILMLSLASSTISIIISVTKSLTITKANRINDIIMMNEVKTKLGLHKEVTDPKLNEELIQFLHDYYQNFDGEEHVQVLQYGMTDTKYLRKPMEHTTNIRTVKGQKQSIKIIKGISMLVEQQQQTQQKPLPMIKNPTQALDYEKLDFFEPYLFLMNSNQAKLIQKLYQRGQEMHPEIAQVLLELEIQDYVDNVPSFQNEYERYDFAEGSFIESFDVQIKILETIYKYVKKDLNKELQILDIGCGSAFTATAILKLLEKLKPKGTYKILCLDHIPQILERAKNVIEMGFEDFLQNKIIQFDIYDCRNSLMQFGQFDIVNYGFAVYQADNKLVKQDGIAIVPLITLTPQEHEYYALQRYKDQEDELINLNLEAQSGQLVAKELQFPDLYQYFEIRKGEQCNLCNKSIINQGQFYSPWLCRHYCIECGQQDDDKIELQEFKILSNLVFVPSCATDEEMNRLSSYKFGHNLFPKKNQQLNKYHPIDCHPCQREKGEEKDFDPLPRYICLNCRPGKFDGQHVDICYECAKCFIDDEMENERDLKLYYLSGHQSSHLLLKIHFYYDYNQY</sequence>
<dbReference type="InterPro" id="IPR000682">
    <property type="entry name" value="PCMT"/>
</dbReference>
<reference evidence="9 10" key="1">
    <citation type="journal article" date="2006" name="Nature">
        <title>Global trends of whole-genome duplications revealed by the ciliate Paramecium tetraurelia.</title>
        <authorList>
            <consortium name="Genoscope"/>
            <person name="Aury J.-M."/>
            <person name="Jaillon O."/>
            <person name="Duret L."/>
            <person name="Noel B."/>
            <person name="Jubin C."/>
            <person name="Porcel B.M."/>
            <person name="Segurens B."/>
            <person name="Daubin V."/>
            <person name="Anthouard V."/>
            <person name="Aiach N."/>
            <person name="Arnaiz O."/>
            <person name="Billaut A."/>
            <person name="Beisson J."/>
            <person name="Blanc I."/>
            <person name="Bouhouche K."/>
            <person name="Camara F."/>
            <person name="Duharcourt S."/>
            <person name="Guigo R."/>
            <person name="Gogendeau D."/>
            <person name="Katinka M."/>
            <person name="Keller A.-M."/>
            <person name="Kissmehl R."/>
            <person name="Klotz C."/>
            <person name="Koll F."/>
            <person name="Le Moue A."/>
            <person name="Lepere C."/>
            <person name="Malinsky S."/>
            <person name="Nowacki M."/>
            <person name="Nowak J.K."/>
            <person name="Plattner H."/>
            <person name="Poulain J."/>
            <person name="Ruiz F."/>
            <person name="Serrano V."/>
            <person name="Zagulski M."/>
            <person name="Dessen P."/>
            <person name="Betermier M."/>
            <person name="Weissenbach J."/>
            <person name="Scarpelli C."/>
            <person name="Schachter V."/>
            <person name="Sperling L."/>
            <person name="Meyer E."/>
            <person name="Cohen J."/>
            <person name="Wincker P."/>
        </authorList>
    </citation>
    <scope>NUCLEOTIDE SEQUENCE [LARGE SCALE GENOMIC DNA]</scope>
    <source>
        <strain evidence="9 10">Stock d4-2</strain>
    </source>
</reference>
<dbReference type="Pfam" id="PF01135">
    <property type="entry name" value="PCMT"/>
    <property type="match status" value="1"/>
</dbReference>
<keyword evidence="5" id="KW-0489">Methyltransferase</keyword>
<dbReference type="InterPro" id="IPR001611">
    <property type="entry name" value="Leu-rich_rpt"/>
</dbReference>
<keyword evidence="8" id="KW-0472">Membrane</keyword>
<evidence type="ECO:0000256" key="8">
    <source>
        <dbReference type="SAM" id="Phobius"/>
    </source>
</evidence>
<keyword evidence="6" id="KW-0808">Transferase</keyword>
<evidence type="ECO:0000313" key="10">
    <source>
        <dbReference type="Proteomes" id="UP000000600"/>
    </source>
</evidence>
<dbReference type="InterPro" id="IPR036322">
    <property type="entry name" value="WD40_repeat_dom_sf"/>
</dbReference>
<dbReference type="HOGENOM" id="CLU_241807_0_0_1"/>
<dbReference type="Gene3D" id="3.80.10.10">
    <property type="entry name" value="Ribonuclease Inhibitor"/>
    <property type="match status" value="1"/>
</dbReference>
<dbReference type="RefSeq" id="XP_001455784.1">
    <property type="nucleotide sequence ID" value="XM_001455747.1"/>
</dbReference>
<dbReference type="PROSITE" id="PS51450">
    <property type="entry name" value="LRR"/>
    <property type="match status" value="1"/>
</dbReference>
<keyword evidence="8" id="KW-0812">Transmembrane</keyword>
<dbReference type="Gene3D" id="2.130.10.10">
    <property type="entry name" value="YVTN repeat-like/Quinoprotein amine dehydrogenase"/>
    <property type="match status" value="1"/>
</dbReference>
<keyword evidence="10" id="KW-1185">Reference proteome</keyword>
<dbReference type="KEGG" id="ptm:GSPATT00003356001"/>
<evidence type="ECO:0000256" key="5">
    <source>
        <dbReference type="ARBA" id="ARBA00022603"/>
    </source>
</evidence>
<dbReference type="Gene3D" id="3.40.50.150">
    <property type="entry name" value="Vaccinia Virus protein VP39"/>
    <property type="match status" value="1"/>
</dbReference>
<keyword evidence="8" id="KW-1133">Transmembrane helix</keyword>
<dbReference type="InterPro" id="IPR015943">
    <property type="entry name" value="WD40/YVTN_repeat-like_dom_sf"/>
</dbReference>
<dbReference type="SUPFAM" id="SSF53335">
    <property type="entry name" value="S-adenosyl-L-methionine-dependent methyltransferases"/>
    <property type="match status" value="1"/>
</dbReference>
<dbReference type="SUPFAM" id="SSF50978">
    <property type="entry name" value="WD40 repeat-like"/>
    <property type="match status" value="1"/>
</dbReference>
<dbReference type="GO" id="GO:0032259">
    <property type="term" value="P:methylation"/>
    <property type="evidence" value="ECO:0007669"/>
    <property type="project" value="UniProtKB-KW"/>
</dbReference>
<protein>
    <recommendedName>
        <fullName evidence="3">protein-L-isoaspartate(D-aspartate) O-methyltransferase</fullName>
        <ecNumber evidence="3">2.1.1.77</ecNumber>
    </recommendedName>
</protein>
<feature type="transmembrane region" description="Helical" evidence="8">
    <location>
        <begin position="1055"/>
        <end position="1080"/>
    </location>
</feature>
<dbReference type="OrthoDB" id="73890at2759"/>
<evidence type="ECO:0000256" key="7">
    <source>
        <dbReference type="ARBA" id="ARBA00022691"/>
    </source>
</evidence>
<dbReference type="PANTHER" id="PTHR11579:SF0">
    <property type="entry name" value="PROTEIN-L-ISOASPARTATE(D-ASPARTATE) O-METHYLTRANSFERASE"/>
    <property type="match status" value="1"/>
</dbReference>
<dbReference type="OMA" id="EHEYYAL"/>
<dbReference type="EMBL" id="CT868649">
    <property type="protein sequence ID" value="CAK88387.1"/>
    <property type="molecule type" value="Genomic_DNA"/>
</dbReference>
<dbReference type="GO" id="GO:0005737">
    <property type="term" value="C:cytoplasm"/>
    <property type="evidence" value="ECO:0000318"/>
    <property type="project" value="GO_Central"/>
</dbReference>
<dbReference type="InterPro" id="IPR029063">
    <property type="entry name" value="SAM-dependent_MTases_sf"/>
</dbReference>
<dbReference type="SUPFAM" id="SSF52047">
    <property type="entry name" value="RNI-like"/>
    <property type="match status" value="1"/>
</dbReference>
<proteinExistence type="inferred from homology"/>
<evidence type="ECO:0000256" key="6">
    <source>
        <dbReference type="ARBA" id="ARBA00022679"/>
    </source>
</evidence>
<evidence type="ECO:0000256" key="4">
    <source>
        <dbReference type="ARBA" id="ARBA00022490"/>
    </source>
</evidence>
<dbReference type="GO" id="GO:0004719">
    <property type="term" value="F:protein-L-isoaspartate (D-aspartate) O-methyltransferase activity"/>
    <property type="evidence" value="ECO:0000318"/>
    <property type="project" value="GO_Central"/>
</dbReference>
<keyword evidence="4" id="KW-0963">Cytoplasm</keyword>